<dbReference type="OrthoDB" id="6077599at2759"/>
<dbReference type="InterPro" id="IPR002589">
    <property type="entry name" value="Macro_dom"/>
</dbReference>
<dbReference type="Gene3D" id="3.40.220.10">
    <property type="entry name" value="Leucine Aminopeptidase, subunit E, domain 1"/>
    <property type="match status" value="1"/>
</dbReference>
<proteinExistence type="predicted"/>
<dbReference type="PANTHER" id="PTHR11106">
    <property type="entry name" value="GANGLIOSIDE INDUCED DIFFERENTIATION ASSOCIATED PROTEIN 2-RELATED"/>
    <property type="match status" value="1"/>
</dbReference>
<feature type="domain" description="Macro" evidence="1">
    <location>
        <begin position="3"/>
        <end position="182"/>
    </location>
</feature>
<dbReference type="SMART" id="SM00506">
    <property type="entry name" value="A1pp"/>
    <property type="match status" value="1"/>
</dbReference>
<organism evidence="2 3">
    <name type="scientific">Absidia repens</name>
    <dbReference type="NCBI Taxonomy" id="90262"/>
    <lineage>
        <taxon>Eukaryota</taxon>
        <taxon>Fungi</taxon>
        <taxon>Fungi incertae sedis</taxon>
        <taxon>Mucoromycota</taxon>
        <taxon>Mucoromycotina</taxon>
        <taxon>Mucoromycetes</taxon>
        <taxon>Mucorales</taxon>
        <taxon>Cunninghamellaceae</taxon>
        <taxon>Absidia</taxon>
    </lineage>
</organism>
<evidence type="ECO:0000259" key="1">
    <source>
        <dbReference type="PROSITE" id="PS51154"/>
    </source>
</evidence>
<evidence type="ECO:0000313" key="3">
    <source>
        <dbReference type="Proteomes" id="UP000193560"/>
    </source>
</evidence>
<sequence>MGYLPSAFMPGSSNKVTIVMDDITKLQVDAIVNPTNPRLSNVGGPTASAAILKAAGESLVNDLQHRPVLHYGNAITTPSYRLPCNYIIHTAVPSSDGDDEELKACYRNCMLQLVGQRKESIAFPCIGTGVQRFDHERAARIALSAVRDFLVNDSSDQIKHVVFCVFSDRDREIYHRLLPQYIKNRSN</sequence>
<comment type="caution">
    <text evidence="2">The sequence shown here is derived from an EMBL/GenBank/DDBJ whole genome shotgun (WGS) entry which is preliminary data.</text>
</comment>
<dbReference type="EMBL" id="MCGE01000001">
    <property type="protein sequence ID" value="ORZ25451.1"/>
    <property type="molecule type" value="Genomic_DNA"/>
</dbReference>
<dbReference type="SUPFAM" id="SSF52949">
    <property type="entry name" value="Macro domain-like"/>
    <property type="match status" value="1"/>
</dbReference>
<reference evidence="2 3" key="1">
    <citation type="submission" date="2016-07" db="EMBL/GenBank/DDBJ databases">
        <title>Pervasive Adenine N6-methylation of Active Genes in Fungi.</title>
        <authorList>
            <consortium name="DOE Joint Genome Institute"/>
            <person name="Mondo S.J."/>
            <person name="Dannebaum R.O."/>
            <person name="Kuo R.C."/>
            <person name="Labutti K."/>
            <person name="Haridas S."/>
            <person name="Kuo A."/>
            <person name="Salamov A."/>
            <person name="Ahrendt S.R."/>
            <person name="Lipzen A."/>
            <person name="Sullivan W."/>
            <person name="Andreopoulos W.B."/>
            <person name="Clum A."/>
            <person name="Lindquist E."/>
            <person name="Daum C."/>
            <person name="Ramamoorthy G.K."/>
            <person name="Gryganskyi A."/>
            <person name="Culley D."/>
            <person name="Magnuson J.K."/>
            <person name="James T.Y."/>
            <person name="O'Malley M.A."/>
            <person name="Stajich J.E."/>
            <person name="Spatafora J.W."/>
            <person name="Visel A."/>
            <person name="Grigoriev I.V."/>
        </authorList>
    </citation>
    <scope>NUCLEOTIDE SEQUENCE [LARGE SCALE GENOMIC DNA]</scope>
    <source>
        <strain evidence="2 3">NRRL 1336</strain>
    </source>
</reference>
<dbReference type="PROSITE" id="PS51154">
    <property type="entry name" value="MACRO"/>
    <property type="match status" value="1"/>
</dbReference>
<dbReference type="InterPro" id="IPR043472">
    <property type="entry name" value="Macro_dom-like"/>
</dbReference>
<dbReference type="Proteomes" id="UP000193560">
    <property type="component" value="Unassembled WGS sequence"/>
</dbReference>
<keyword evidence="3" id="KW-1185">Reference proteome</keyword>
<evidence type="ECO:0000313" key="2">
    <source>
        <dbReference type="EMBL" id="ORZ25451.1"/>
    </source>
</evidence>
<protein>
    <recommendedName>
        <fullName evidence="1">Macro domain-containing protein</fullName>
    </recommendedName>
</protein>
<name>A0A1X2J0X5_9FUNG</name>
<dbReference type="AlphaFoldDB" id="A0A1X2J0X5"/>
<dbReference type="Pfam" id="PF01661">
    <property type="entry name" value="Macro"/>
    <property type="match status" value="1"/>
</dbReference>
<dbReference type="PANTHER" id="PTHR11106:SF27">
    <property type="entry name" value="MACRO DOMAIN-CONTAINING PROTEIN"/>
    <property type="match status" value="1"/>
</dbReference>
<gene>
    <name evidence="2" type="ORF">BCR42DRAFT_400202</name>
</gene>
<dbReference type="STRING" id="90262.A0A1X2J0X5"/>
<accession>A0A1X2J0X5</accession>